<evidence type="ECO:0000313" key="2">
    <source>
        <dbReference type="EMBL" id="GCC40683.1"/>
    </source>
</evidence>
<dbReference type="InterPro" id="IPR051481">
    <property type="entry name" value="BTB-POZ/Galectin-3-binding"/>
</dbReference>
<dbReference type="EMBL" id="BEZZ01046803">
    <property type="protein sequence ID" value="GCC40683.1"/>
    <property type="molecule type" value="Genomic_DNA"/>
</dbReference>
<accession>A0A401TDF5</accession>
<dbReference type="PANTHER" id="PTHR24410">
    <property type="entry name" value="HL07962P-RELATED"/>
    <property type="match status" value="1"/>
</dbReference>
<evidence type="ECO:0000259" key="1">
    <source>
        <dbReference type="SMART" id="SM00875"/>
    </source>
</evidence>
<dbReference type="PANTHER" id="PTHR24410:SF16">
    <property type="entry name" value="GALECTIN-3-BINDING PROTEIN"/>
    <property type="match status" value="1"/>
</dbReference>
<organism evidence="2 3">
    <name type="scientific">Chiloscyllium punctatum</name>
    <name type="common">Brownbanded bambooshark</name>
    <name type="synonym">Hemiscyllium punctatum</name>
    <dbReference type="NCBI Taxonomy" id="137246"/>
    <lineage>
        <taxon>Eukaryota</taxon>
        <taxon>Metazoa</taxon>
        <taxon>Chordata</taxon>
        <taxon>Craniata</taxon>
        <taxon>Vertebrata</taxon>
        <taxon>Chondrichthyes</taxon>
        <taxon>Elasmobranchii</taxon>
        <taxon>Galeomorphii</taxon>
        <taxon>Galeoidea</taxon>
        <taxon>Orectolobiformes</taxon>
        <taxon>Hemiscylliidae</taxon>
        <taxon>Chiloscyllium</taxon>
    </lineage>
</organism>
<name>A0A401TDF5_CHIPU</name>
<feature type="domain" description="BACK" evidence="1">
    <location>
        <begin position="42"/>
        <end position="141"/>
    </location>
</feature>
<dbReference type="STRING" id="137246.A0A401TDF5"/>
<reference evidence="2 3" key="1">
    <citation type="journal article" date="2018" name="Nat. Ecol. Evol.">
        <title>Shark genomes provide insights into elasmobranch evolution and the origin of vertebrates.</title>
        <authorList>
            <person name="Hara Y"/>
            <person name="Yamaguchi K"/>
            <person name="Onimaru K"/>
            <person name="Kadota M"/>
            <person name="Koyanagi M"/>
            <person name="Keeley SD"/>
            <person name="Tatsumi K"/>
            <person name="Tanaka K"/>
            <person name="Motone F"/>
            <person name="Kageyama Y"/>
            <person name="Nozu R"/>
            <person name="Adachi N"/>
            <person name="Nishimura O"/>
            <person name="Nakagawa R"/>
            <person name="Tanegashima C"/>
            <person name="Kiyatake I"/>
            <person name="Matsumoto R"/>
            <person name="Murakumo K"/>
            <person name="Nishida K"/>
            <person name="Terakita A"/>
            <person name="Kuratani S"/>
            <person name="Sato K"/>
            <person name="Hyodo S Kuraku.S."/>
        </authorList>
    </citation>
    <scope>NUCLEOTIDE SEQUENCE [LARGE SCALE GENOMIC DNA]</scope>
</reference>
<dbReference type="SMART" id="SM00875">
    <property type="entry name" value="BACK"/>
    <property type="match status" value="1"/>
</dbReference>
<gene>
    <name evidence="2" type="ORF">chiPu_0024821</name>
</gene>
<evidence type="ECO:0000313" key="3">
    <source>
        <dbReference type="Proteomes" id="UP000287033"/>
    </source>
</evidence>
<dbReference type="Gene3D" id="1.25.40.420">
    <property type="match status" value="1"/>
</dbReference>
<dbReference type="AlphaFoldDB" id="A0A401TDF5"/>
<dbReference type="OrthoDB" id="9945092at2759"/>
<proteinExistence type="predicted"/>
<sequence>VKLLSVKCLHRMASNYGVTAIRDYCDKLFYKLLPQDPSFKHQLELYKYAELVNDLYLQAICLQYFAWHCETFTRSEVWYQMSAAELDALLQRSDLVIQDEFTLFQAVEAWIVSNEQTALTDQLMGNIRFHMMTPETLISIPTNSSLYQLSQNIFIPKLLQAFEFHSVPVQKLKYYRNISDPQYHPRTYTSSDWSTILPITSPTGASPKSLYVSQAPYRGRSVWSDYSYNPNHSSPSSIFQTPEHTSQLYSSRKLSWSAWYHKSALRCRNSNVICPYDTYPVAALTTASYSIPASITYHNRVLLLCDHHHVAFVQDMKNSTAVIPSLNTTGLFLFPCNTGVNSISFVVRPIYN</sequence>
<dbReference type="Pfam" id="PF07707">
    <property type="entry name" value="BACK"/>
    <property type="match status" value="1"/>
</dbReference>
<feature type="non-terminal residue" evidence="2">
    <location>
        <position position="1"/>
    </location>
</feature>
<protein>
    <recommendedName>
        <fullName evidence="1">BACK domain-containing protein</fullName>
    </recommendedName>
</protein>
<dbReference type="InterPro" id="IPR011705">
    <property type="entry name" value="BACK"/>
</dbReference>
<comment type="caution">
    <text evidence="2">The sequence shown here is derived from an EMBL/GenBank/DDBJ whole genome shotgun (WGS) entry which is preliminary data.</text>
</comment>
<keyword evidence="3" id="KW-1185">Reference proteome</keyword>
<dbReference type="Proteomes" id="UP000287033">
    <property type="component" value="Unassembled WGS sequence"/>
</dbReference>